<keyword evidence="8" id="KW-1185">Reference proteome</keyword>
<proteinExistence type="inferred from homology"/>
<sequence>MSCSAQGDRVASLRNFMLAAIAASASTTQALAADAPADANERVVSVFVALGGAIVPEYAGSKHYKAAPFGVANIDWRDLQLQIRGPEARLDLSGDNPWSFGPVVKYRGDRDDDVKGPVQHLPKLDGSLDVGGFVGYAFKGGGEHGQGDLGLKLTALQGVAGENDGLSVKGEVSYAALRWGPLYADLDAGVTYGNRKFNDTYFGVTESGAARSGLRRYRAGSGLSDVGAGLTLGYQIDEQWGVLARASVTHYVGEAADSPIVKDGARTSGLLGLGVTYRY</sequence>
<name>A0A4Q9GBJ0_9HYPH</name>
<feature type="signal peptide" evidence="6">
    <location>
        <begin position="1"/>
        <end position="32"/>
    </location>
</feature>
<evidence type="ECO:0000256" key="5">
    <source>
        <dbReference type="ARBA" id="ARBA00023237"/>
    </source>
</evidence>
<gene>
    <name evidence="7" type="ORF">EYR15_13750</name>
</gene>
<dbReference type="OrthoDB" id="5462484at2"/>
<protein>
    <submittedName>
        <fullName evidence="7">MipA/OmpV family protein</fullName>
    </submittedName>
</protein>
<dbReference type="PANTHER" id="PTHR38776:SF1">
    <property type="entry name" value="MLTA-INTERACTING PROTEIN-RELATED"/>
    <property type="match status" value="1"/>
</dbReference>
<organism evidence="7 8">
    <name type="scientific">Hansschlegelia quercus</name>
    <dbReference type="NCBI Taxonomy" id="2528245"/>
    <lineage>
        <taxon>Bacteria</taxon>
        <taxon>Pseudomonadati</taxon>
        <taxon>Pseudomonadota</taxon>
        <taxon>Alphaproteobacteria</taxon>
        <taxon>Hyphomicrobiales</taxon>
        <taxon>Methylopilaceae</taxon>
        <taxon>Hansschlegelia</taxon>
    </lineage>
</organism>
<keyword evidence="3 6" id="KW-0732">Signal</keyword>
<dbReference type="PANTHER" id="PTHR38776">
    <property type="entry name" value="MLTA-INTERACTING PROTEIN-RELATED"/>
    <property type="match status" value="1"/>
</dbReference>
<keyword evidence="4" id="KW-0472">Membrane</keyword>
<comment type="subcellular location">
    <subcellularLocation>
        <location evidence="1">Cell outer membrane</location>
    </subcellularLocation>
</comment>
<dbReference type="AlphaFoldDB" id="A0A4Q9GBJ0"/>
<evidence type="ECO:0000313" key="8">
    <source>
        <dbReference type="Proteomes" id="UP000291613"/>
    </source>
</evidence>
<dbReference type="Proteomes" id="UP000291613">
    <property type="component" value="Unassembled WGS sequence"/>
</dbReference>
<accession>A0A4Q9GBJ0</accession>
<feature type="chain" id="PRO_5020758344" evidence="6">
    <location>
        <begin position="33"/>
        <end position="279"/>
    </location>
</feature>
<comment type="caution">
    <text evidence="7">The sequence shown here is derived from an EMBL/GenBank/DDBJ whole genome shotgun (WGS) entry which is preliminary data.</text>
</comment>
<reference evidence="7 8" key="1">
    <citation type="submission" date="2019-02" db="EMBL/GenBank/DDBJ databases">
        <title>Hansschlegelia quercus sp. nov., a novel methylotrophic bacterium from buds of oak (Quercus robur L.).</title>
        <authorList>
            <person name="Agafonova N.V."/>
            <person name="Kaparullina E.N."/>
            <person name="Grouzdev D.S."/>
            <person name="Doronina N.V."/>
        </authorList>
    </citation>
    <scope>NUCLEOTIDE SEQUENCE [LARGE SCALE GENOMIC DNA]</scope>
    <source>
        <strain evidence="7 8">Dub</strain>
    </source>
</reference>
<dbReference type="EMBL" id="SIUB01000007">
    <property type="protein sequence ID" value="TBN48647.1"/>
    <property type="molecule type" value="Genomic_DNA"/>
</dbReference>
<evidence type="ECO:0000256" key="3">
    <source>
        <dbReference type="ARBA" id="ARBA00022729"/>
    </source>
</evidence>
<evidence type="ECO:0000313" key="7">
    <source>
        <dbReference type="EMBL" id="TBN48647.1"/>
    </source>
</evidence>
<dbReference type="InterPro" id="IPR010583">
    <property type="entry name" value="MipA"/>
</dbReference>
<dbReference type="GO" id="GO:0009279">
    <property type="term" value="C:cell outer membrane"/>
    <property type="evidence" value="ECO:0007669"/>
    <property type="project" value="UniProtKB-SubCell"/>
</dbReference>
<keyword evidence="5" id="KW-0998">Cell outer membrane</keyword>
<dbReference type="Pfam" id="PF06629">
    <property type="entry name" value="MipA"/>
    <property type="match status" value="1"/>
</dbReference>
<evidence type="ECO:0000256" key="2">
    <source>
        <dbReference type="ARBA" id="ARBA00005722"/>
    </source>
</evidence>
<comment type="similarity">
    <text evidence="2">Belongs to the MipA/OmpV family.</text>
</comment>
<evidence type="ECO:0000256" key="4">
    <source>
        <dbReference type="ARBA" id="ARBA00023136"/>
    </source>
</evidence>
<evidence type="ECO:0000256" key="1">
    <source>
        <dbReference type="ARBA" id="ARBA00004442"/>
    </source>
</evidence>
<evidence type="ECO:0000256" key="6">
    <source>
        <dbReference type="SAM" id="SignalP"/>
    </source>
</evidence>